<reference evidence="7" key="2">
    <citation type="submission" date="2018-07" db="EMBL/GenBank/DDBJ databases">
        <authorList>
            <person name="Quirk P.G."/>
            <person name="Krulwich T.A."/>
        </authorList>
    </citation>
    <scope>NUCLEOTIDE SEQUENCE</scope>
</reference>
<evidence type="ECO:0000256" key="3">
    <source>
        <dbReference type="PROSITE-ProRule" id="PRU00042"/>
    </source>
</evidence>
<accession>A0A336L3E9</accession>
<dbReference type="AlphaFoldDB" id="A0A336L3E9"/>
<dbReference type="InterPro" id="IPR013087">
    <property type="entry name" value="Znf_C2H2_type"/>
</dbReference>
<dbReference type="GO" id="GO:0006355">
    <property type="term" value="P:regulation of DNA-templated transcription"/>
    <property type="evidence" value="ECO:0007669"/>
    <property type="project" value="TreeGrafter"/>
</dbReference>
<evidence type="ECO:0000256" key="1">
    <source>
        <dbReference type="ARBA" id="ARBA00004123"/>
    </source>
</evidence>
<dbReference type="PROSITE" id="PS00028">
    <property type="entry name" value="ZINC_FINGER_C2H2_1"/>
    <property type="match status" value="2"/>
</dbReference>
<dbReference type="SMART" id="SM00355">
    <property type="entry name" value="ZnF_C2H2"/>
    <property type="match status" value="2"/>
</dbReference>
<keyword evidence="2" id="KW-0539">Nucleus</keyword>
<dbReference type="Gene3D" id="3.30.160.60">
    <property type="entry name" value="Classic Zinc Finger"/>
    <property type="match status" value="1"/>
</dbReference>
<evidence type="ECO:0000256" key="2">
    <source>
        <dbReference type="ARBA" id="ARBA00023242"/>
    </source>
</evidence>
<reference evidence="6" key="1">
    <citation type="submission" date="2018-04" db="EMBL/GenBank/DDBJ databases">
        <authorList>
            <person name="Go L.Y."/>
            <person name="Mitchell J.A."/>
        </authorList>
    </citation>
    <scope>NUCLEOTIDE SEQUENCE</scope>
    <source>
        <tissue evidence="6">Whole organism</tissue>
    </source>
</reference>
<name>A0A336L3E9_CULSO</name>
<dbReference type="PROSITE" id="PS50157">
    <property type="entry name" value="ZINC_FINGER_C2H2_2"/>
    <property type="match status" value="2"/>
</dbReference>
<feature type="region of interest" description="Disordered" evidence="4">
    <location>
        <begin position="140"/>
        <end position="175"/>
    </location>
</feature>
<dbReference type="PANTHER" id="PTHR16516:SF4">
    <property type="entry name" value="C2H2-TYPE DOMAIN-CONTAINING PROTEIN"/>
    <property type="match status" value="1"/>
</dbReference>
<organism evidence="6">
    <name type="scientific">Culicoides sonorensis</name>
    <name type="common">Biting midge</name>
    <dbReference type="NCBI Taxonomy" id="179676"/>
    <lineage>
        <taxon>Eukaryota</taxon>
        <taxon>Metazoa</taxon>
        <taxon>Ecdysozoa</taxon>
        <taxon>Arthropoda</taxon>
        <taxon>Hexapoda</taxon>
        <taxon>Insecta</taxon>
        <taxon>Pterygota</taxon>
        <taxon>Neoptera</taxon>
        <taxon>Endopterygota</taxon>
        <taxon>Diptera</taxon>
        <taxon>Nematocera</taxon>
        <taxon>Chironomoidea</taxon>
        <taxon>Ceratopogonidae</taxon>
        <taxon>Ceratopogoninae</taxon>
        <taxon>Culicoides</taxon>
        <taxon>Monoculicoides</taxon>
    </lineage>
</organism>
<dbReference type="EMBL" id="UFQS01001408">
    <property type="protein sequence ID" value="SSX10741.1"/>
    <property type="molecule type" value="Genomic_DNA"/>
</dbReference>
<evidence type="ECO:0000259" key="5">
    <source>
        <dbReference type="PROSITE" id="PS50157"/>
    </source>
</evidence>
<dbReference type="GO" id="GO:0005634">
    <property type="term" value="C:nucleus"/>
    <property type="evidence" value="ECO:0007669"/>
    <property type="project" value="UniProtKB-SubCell"/>
</dbReference>
<keyword evidence="3" id="KW-0863">Zinc-finger</keyword>
<gene>
    <name evidence="6" type="primary">CSON002442</name>
</gene>
<dbReference type="PANTHER" id="PTHR16516">
    <property type="entry name" value="AGAP007109-PA"/>
    <property type="match status" value="1"/>
</dbReference>
<feature type="compositionally biased region" description="Low complexity" evidence="4">
    <location>
        <begin position="206"/>
        <end position="221"/>
    </location>
</feature>
<evidence type="ECO:0000313" key="7">
    <source>
        <dbReference type="EMBL" id="SSX30423.1"/>
    </source>
</evidence>
<dbReference type="Pfam" id="PF00096">
    <property type="entry name" value="zf-C2H2"/>
    <property type="match status" value="2"/>
</dbReference>
<keyword evidence="3" id="KW-0862">Zinc</keyword>
<feature type="compositionally biased region" description="Low complexity" evidence="4">
    <location>
        <begin position="141"/>
        <end position="155"/>
    </location>
</feature>
<keyword evidence="3" id="KW-0479">Metal-binding</keyword>
<feature type="domain" description="C2H2-type" evidence="5">
    <location>
        <begin position="330"/>
        <end position="357"/>
    </location>
</feature>
<feature type="region of interest" description="Disordered" evidence="4">
    <location>
        <begin position="1"/>
        <end position="24"/>
    </location>
</feature>
<comment type="subcellular location">
    <subcellularLocation>
        <location evidence="1">Nucleus</location>
    </subcellularLocation>
</comment>
<dbReference type="InterPro" id="IPR052296">
    <property type="entry name" value="TR-Histone_Methyltrans"/>
</dbReference>
<feature type="compositionally biased region" description="Pro residues" evidence="4">
    <location>
        <begin position="235"/>
        <end position="252"/>
    </location>
</feature>
<feature type="domain" description="C2H2-type" evidence="5">
    <location>
        <begin position="290"/>
        <end position="318"/>
    </location>
</feature>
<protein>
    <submittedName>
        <fullName evidence="6">CSON002442 protein</fullName>
    </submittedName>
</protein>
<evidence type="ECO:0000256" key="4">
    <source>
        <dbReference type="SAM" id="MobiDB-lite"/>
    </source>
</evidence>
<feature type="compositionally biased region" description="Low complexity" evidence="4">
    <location>
        <begin position="1"/>
        <end position="16"/>
    </location>
</feature>
<dbReference type="OMA" id="EMTASTK"/>
<evidence type="ECO:0000313" key="6">
    <source>
        <dbReference type="EMBL" id="SSX10741.1"/>
    </source>
</evidence>
<dbReference type="GO" id="GO:0008270">
    <property type="term" value="F:zinc ion binding"/>
    <property type="evidence" value="ECO:0007669"/>
    <property type="project" value="UniProtKB-KW"/>
</dbReference>
<dbReference type="EMBL" id="UFQT01001408">
    <property type="protein sequence ID" value="SSX30423.1"/>
    <property type="molecule type" value="Genomic_DNA"/>
</dbReference>
<sequence length="379" mass="43220">MEVQVSQVKQQSQPQKYTNNTVETKSKVKRSFDVAFLMLPDDKKSRREKQLRLEEPEIRPTELTVRSDLTVKPVPPETLLEPEIKNIHTNNNISPSKVMDAYDNRILDVGDDIPSSYVRLSKIYDDPLLSQVNDAHRSAFSKVSSNVSPNHSPVPQLSPGQLSCPSTSPPSSPPASYYPFINGSAFQVINSSQTGEINKLKQLMYHQHQQQQIHQQQQQQQRRSPSQNTPSPDIRTPPPPNTYMGRSPPPPFPFVPTTHVPFLTHPPNPATILSALLPTAMSPFQLTAQNVCAKCNISFRMTSDLVYHMRSHHKNEFAYDPNRRKREEKLKCNVCSESFRERHHLTRHMTAHQDKEGDLLDGTALLEFQARKKRNNMQH</sequence>
<proteinExistence type="predicted"/>
<dbReference type="SUPFAM" id="SSF57667">
    <property type="entry name" value="beta-beta-alpha zinc fingers"/>
    <property type="match status" value="1"/>
</dbReference>
<feature type="region of interest" description="Disordered" evidence="4">
    <location>
        <begin position="204"/>
        <end position="252"/>
    </location>
</feature>
<dbReference type="VEuPathDB" id="VectorBase:CSON002442"/>
<dbReference type="InterPro" id="IPR036236">
    <property type="entry name" value="Znf_C2H2_sf"/>
</dbReference>